<dbReference type="AlphaFoldDB" id="A0A3A4AYF4"/>
<accession>A0A3A4AYF4</accession>
<dbReference type="EMBL" id="QZEY01000008">
    <property type="protein sequence ID" value="RJL30873.1"/>
    <property type="molecule type" value="Genomic_DNA"/>
</dbReference>
<dbReference type="Proteomes" id="UP000265768">
    <property type="component" value="Unassembled WGS sequence"/>
</dbReference>
<evidence type="ECO:0000313" key="2">
    <source>
        <dbReference type="Proteomes" id="UP000265768"/>
    </source>
</evidence>
<proteinExistence type="predicted"/>
<dbReference type="OrthoDB" id="9768147at2"/>
<organism evidence="1 2">
    <name type="scientific">Bailinhaonella thermotolerans</name>
    <dbReference type="NCBI Taxonomy" id="1070861"/>
    <lineage>
        <taxon>Bacteria</taxon>
        <taxon>Bacillati</taxon>
        <taxon>Actinomycetota</taxon>
        <taxon>Actinomycetes</taxon>
        <taxon>Streptosporangiales</taxon>
        <taxon>Streptosporangiaceae</taxon>
        <taxon>Bailinhaonella</taxon>
    </lineage>
</organism>
<keyword evidence="2" id="KW-1185">Reference proteome</keyword>
<reference evidence="1 2" key="1">
    <citation type="submission" date="2018-09" db="EMBL/GenBank/DDBJ databases">
        <title>YIM 75507 draft genome.</title>
        <authorList>
            <person name="Tang S."/>
            <person name="Feng Y."/>
        </authorList>
    </citation>
    <scope>NUCLEOTIDE SEQUENCE [LARGE SCALE GENOMIC DNA]</scope>
    <source>
        <strain evidence="1 2">YIM 75507</strain>
    </source>
</reference>
<evidence type="ECO:0000313" key="1">
    <source>
        <dbReference type="EMBL" id="RJL30873.1"/>
    </source>
</evidence>
<name>A0A3A4AYF4_9ACTN</name>
<gene>
    <name evidence="1" type="ORF">D5H75_21470</name>
</gene>
<protein>
    <submittedName>
        <fullName evidence="1">Uncharacterized protein</fullName>
    </submittedName>
</protein>
<comment type="caution">
    <text evidence="1">The sequence shown here is derived from an EMBL/GenBank/DDBJ whole genome shotgun (WGS) entry which is preliminary data.</text>
</comment>
<sequence>MARKKSILGGRPAEPGETILEIILRLTNKDKRTVKIGLPPRAPGEAKIGPSAVLRKVAPLDQAAVETGQMKRLGKNTTSDSVNPGGPYTLVVSYRLKTPPPPQLKIDLGAFRWYSTPLQDQSYWELLWEEKVINGKKQHVGVIKAQVTLPVRMEKVS</sequence>